<sequence length="125" mass="13274">MRMLIALPLSLVLSVAAAAERGVAAPYGIWMRGDGNARVRIAPCGAKLCATNLWIRDPSSGEAVGDRLVMSLAPKGGSTLAGSAFDPKRNLTYALEMQVGAKRLETRGCILGQILCKTVSWSRTK</sequence>
<feature type="domain" description="DUF2147" evidence="2">
    <location>
        <begin position="28"/>
        <end position="123"/>
    </location>
</feature>
<name>A0ABU0JCA3_9HYPH</name>
<gene>
    <name evidence="3" type="ORF">QO011_004949</name>
</gene>
<dbReference type="Gene3D" id="2.40.128.520">
    <property type="match status" value="1"/>
</dbReference>
<feature type="chain" id="PRO_5045293929" evidence="1">
    <location>
        <begin position="19"/>
        <end position="125"/>
    </location>
</feature>
<evidence type="ECO:0000313" key="3">
    <source>
        <dbReference type="EMBL" id="MDQ0471922.1"/>
    </source>
</evidence>
<accession>A0ABU0JCA3</accession>
<evidence type="ECO:0000259" key="2">
    <source>
        <dbReference type="Pfam" id="PF09917"/>
    </source>
</evidence>
<dbReference type="Proteomes" id="UP001242480">
    <property type="component" value="Unassembled WGS sequence"/>
</dbReference>
<dbReference type="PANTHER" id="PTHR36919:SF2">
    <property type="entry name" value="BLL6627 PROTEIN"/>
    <property type="match status" value="1"/>
</dbReference>
<dbReference type="InterPro" id="IPR019223">
    <property type="entry name" value="DUF2147"/>
</dbReference>
<proteinExistence type="predicted"/>
<dbReference type="PANTHER" id="PTHR36919">
    <property type="entry name" value="BLR1215 PROTEIN"/>
    <property type="match status" value="1"/>
</dbReference>
<dbReference type="EMBL" id="JAUSVX010000010">
    <property type="protein sequence ID" value="MDQ0471922.1"/>
    <property type="molecule type" value="Genomic_DNA"/>
</dbReference>
<keyword evidence="4" id="KW-1185">Reference proteome</keyword>
<keyword evidence="1" id="KW-0732">Signal</keyword>
<evidence type="ECO:0000256" key="1">
    <source>
        <dbReference type="SAM" id="SignalP"/>
    </source>
</evidence>
<comment type="caution">
    <text evidence="3">The sequence shown here is derived from an EMBL/GenBank/DDBJ whole genome shotgun (WGS) entry which is preliminary data.</text>
</comment>
<feature type="signal peptide" evidence="1">
    <location>
        <begin position="1"/>
        <end position="18"/>
    </location>
</feature>
<dbReference type="Pfam" id="PF09917">
    <property type="entry name" value="DUF2147"/>
    <property type="match status" value="1"/>
</dbReference>
<reference evidence="3 4" key="1">
    <citation type="submission" date="2023-07" db="EMBL/GenBank/DDBJ databases">
        <title>Genomic Encyclopedia of Type Strains, Phase IV (KMG-IV): sequencing the most valuable type-strain genomes for metagenomic binning, comparative biology and taxonomic classification.</title>
        <authorList>
            <person name="Goeker M."/>
        </authorList>
    </citation>
    <scope>NUCLEOTIDE SEQUENCE [LARGE SCALE GENOMIC DNA]</scope>
    <source>
        <strain evidence="3 4">DSM 19619</strain>
    </source>
</reference>
<evidence type="ECO:0000313" key="4">
    <source>
        <dbReference type="Proteomes" id="UP001242480"/>
    </source>
</evidence>
<organism evidence="3 4">
    <name type="scientific">Labrys wisconsinensis</name>
    <dbReference type="NCBI Taxonomy" id="425677"/>
    <lineage>
        <taxon>Bacteria</taxon>
        <taxon>Pseudomonadati</taxon>
        <taxon>Pseudomonadota</taxon>
        <taxon>Alphaproteobacteria</taxon>
        <taxon>Hyphomicrobiales</taxon>
        <taxon>Xanthobacteraceae</taxon>
        <taxon>Labrys</taxon>
    </lineage>
</organism>
<protein>
    <submittedName>
        <fullName evidence="3">Uncharacterized protein (DUF2147 family)</fullName>
    </submittedName>
</protein>
<dbReference type="RefSeq" id="WP_307277855.1">
    <property type="nucleotide sequence ID" value="NZ_JAUSVX010000010.1"/>
</dbReference>